<sequence length="59" mass="6497">MGVFPVTQVVQAIDRLKRNGSMSLVCVKSADDPVMYQDAPIELQCMGRKGPDEAVIRMT</sequence>
<proteinExistence type="predicted"/>
<evidence type="ECO:0000313" key="2">
    <source>
        <dbReference type="Proteomes" id="UP000198372"/>
    </source>
</evidence>
<evidence type="ECO:0000313" key="1">
    <source>
        <dbReference type="EMBL" id="SCV67114.1"/>
    </source>
</evidence>
<dbReference type="Proteomes" id="UP000198372">
    <property type="component" value="Unassembled WGS sequence"/>
</dbReference>
<dbReference type="AlphaFoldDB" id="A0A238F5N3"/>
<reference evidence="2" key="1">
    <citation type="submission" date="2016-09" db="EMBL/GenBank/DDBJ databases">
        <authorList>
            <person name="Jeantristanb JTB J.-T."/>
            <person name="Ricardo R."/>
        </authorList>
    </citation>
    <scope>NUCLEOTIDE SEQUENCE [LARGE SCALE GENOMIC DNA]</scope>
</reference>
<protein>
    <submittedName>
        <fullName evidence="1">BQ2448_5760 protein</fullName>
    </submittedName>
</protein>
<keyword evidence="2" id="KW-1185">Reference proteome</keyword>
<accession>A0A238F5N3</accession>
<name>A0A238F5N3_9BASI</name>
<dbReference type="OrthoDB" id="6428749at2759"/>
<dbReference type="EMBL" id="FMSP01000001">
    <property type="protein sequence ID" value="SCV67114.1"/>
    <property type="molecule type" value="Genomic_DNA"/>
</dbReference>
<organism evidence="1 2">
    <name type="scientific">Microbotryum intermedium</name>
    <dbReference type="NCBI Taxonomy" id="269621"/>
    <lineage>
        <taxon>Eukaryota</taxon>
        <taxon>Fungi</taxon>
        <taxon>Dikarya</taxon>
        <taxon>Basidiomycota</taxon>
        <taxon>Pucciniomycotina</taxon>
        <taxon>Microbotryomycetes</taxon>
        <taxon>Microbotryales</taxon>
        <taxon>Microbotryaceae</taxon>
        <taxon>Microbotryum</taxon>
    </lineage>
</organism>
<gene>
    <name evidence="1" type="ORF">BQ2448_5760</name>
</gene>